<dbReference type="Proteomes" id="UP000199706">
    <property type="component" value="Unassembled WGS sequence"/>
</dbReference>
<dbReference type="InterPro" id="IPR011604">
    <property type="entry name" value="PDDEXK-like_dom_sf"/>
</dbReference>
<name>A0A1G7ZRK0_9BURK</name>
<organism evidence="1 2">
    <name type="scientific">Paraburkholderia phenazinium</name>
    <dbReference type="NCBI Taxonomy" id="60549"/>
    <lineage>
        <taxon>Bacteria</taxon>
        <taxon>Pseudomonadati</taxon>
        <taxon>Pseudomonadota</taxon>
        <taxon>Betaproteobacteria</taxon>
        <taxon>Burkholderiales</taxon>
        <taxon>Burkholderiaceae</taxon>
        <taxon>Paraburkholderia</taxon>
    </lineage>
</organism>
<dbReference type="EMBL" id="FNCJ01000007">
    <property type="protein sequence ID" value="SDH11308.1"/>
    <property type="molecule type" value="Genomic_DNA"/>
</dbReference>
<protein>
    <submittedName>
        <fullName evidence="1">Uncharacterized protein</fullName>
    </submittedName>
</protein>
<dbReference type="SUPFAM" id="SSF52980">
    <property type="entry name" value="Restriction endonuclease-like"/>
    <property type="match status" value="1"/>
</dbReference>
<dbReference type="InterPro" id="IPR011335">
    <property type="entry name" value="Restrct_endonuc-II-like"/>
</dbReference>
<gene>
    <name evidence="1" type="ORF">SAMN05216466_107145</name>
</gene>
<proteinExistence type="predicted"/>
<sequence>MFRIRCSSLSKIMTEPKSKDEVLSVGAKTYIEDLAKEFVYNFQRIVSSKEMEKGTIVEDQSIALLNEVLFTNFVKNTERKTNDWITGECDIFSGVKIHDIKSPWSLATFPATVFAGRDKDYEWQLRGYMMLWDCDQSEIDYCMVNTPDELIRFEDVSMHYVDHIDPTLRVTRVPYARDKSLEDKIKTKVDAARVYFDNICAQIAIEHAA</sequence>
<accession>A0A1G7ZRK0</accession>
<reference evidence="1 2" key="1">
    <citation type="submission" date="2016-10" db="EMBL/GenBank/DDBJ databases">
        <authorList>
            <person name="de Groot N.N."/>
        </authorList>
    </citation>
    <scope>NUCLEOTIDE SEQUENCE [LARGE SCALE GENOMIC DNA]</scope>
    <source>
        <strain evidence="1 2">LMG 2247</strain>
    </source>
</reference>
<dbReference type="Gene3D" id="3.90.320.10">
    <property type="match status" value="1"/>
</dbReference>
<evidence type="ECO:0000313" key="2">
    <source>
        <dbReference type="Proteomes" id="UP000199706"/>
    </source>
</evidence>
<evidence type="ECO:0000313" key="1">
    <source>
        <dbReference type="EMBL" id="SDH11308.1"/>
    </source>
</evidence>
<dbReference type="AlphaFoldDB" id="A0A1G7ZRK0"/>